<evidence type="ECO:0000313" key="2">
    <source>
        <dbReference type="EMBL" id="TWI14913.1"/>
    </source>
</evidence>
<feature type="chain" id="PRO_5021933273" evidence="1">
    <location>
        <begin position="47"/>
        <end position="130"/>
    </location>
</feature>
<dbReference type="AlphaFoldDB" id="A0A562M4V1"/>
<reference evidence="2 3" key="1">
    <citation type="journal article" date="2015" name="Stand. Genomic Sci.">
        <title>Genomic Encyclopedia of Bacterial and Archaeal Type Strains, Phase III: the genomes of soil and plant-associated and newly described type strains.</title>
        <authorList>
            <person name="Whitman W.B."/>
            <person name="Woyke T."/>
            <person name="Klenk H.P."/>
            <person name="Zhou Y."/>
            <person name="Lilburn T.G."/>
            <person name="Beck B.J."/>
            <person name="De Vos P."/>
            <person name="Vandamme P."/>
            <person name="Eisen J.A."/>
            <person name="Garrity G."/>
            <person name="Hugenholtz P."/>
            <person name="Kyrpides N.C."/>
        </authorList>
    </citation>
    <scope>NUCLEOTIDE SEQUENCE [LARGE SCALE GENOMIC DNA]</scope>
    <source>
        <strain evidence="2 3">CGMCC 1.6855</strain>
    </source>
</reference>
<feature type="signal peptide" evidence="1">
    <location>
        <begin position="1"/>
        <end position="46"/>
    </location>
</feature>
<sequence>MRFYFYFHKIKTCFKSMLWFNKKIETMKKLMMSLMAVALLSTVASAKTTEKAPKENVNVKTTTYRLPKTNTLVKVTEEVKESKGQLTHCVFVLSFYDYDTAQLVGTHTSDTYTSGGCGSFFRACRAFWGV</sequence>
<accession>A0A562M4V1</accession>
<organism evidence="2 3">
    <name type="scientific">Sphingobacterium siyangense</name>
    <dbReference type="NCBI Taxonomy" id="459529"/>
    <lineage>
        <taxon>Bacteria</taxon>
        <taxon>Pseudomonadati</taxon>
        <taxon>Bacteroidota</taxon>
        <taxon>Sphingobacteriia</taxon>
        <taxon>Sphingobacteriales</taxon>
        <taxon>Sphingobacteriaceae</taxon>
        <taxon>Sphingobacterium</taxon>
    </lineage>
</organism>
<name>A0A562M4V1_9SPHI</name>
<comment type="caution">
    <text evidence="2">The sequence shown here is derived from an EMBL/GenBank/DDBJ whole genome shotgun (WGS) entry which is preliminary data.</text>
</comment>
<evidence type="ECO:0000256" key="1">
    <source>
        <dbReference type="SAM" id="SignalP"/>
    </source>
</evidence>
<proteinExistence type="predicted"/>
<evidence type="ECO:0000313" key="3">
    <source>
        <dbReference type="Proteomes" id="UP000315908"/>
    </source>
</evidence>
<protein>
    <submittedName>
        <fullName evidence="2">Uncharacterized protein</fullName>
    </submittedName>
</protein>
<gene>
    <name evidence="2" type="ORF">IQ31_05270</name>
</gene>
<dbReference type="EMBL" id="VLKR01000048">
    <property type="protein sequence ID" value="TWI14913.1"/>
    <property type="molecule type" value="Genomic_DNA"/>
</dbReference>
<dbReference type="Proteomes" id="UP000315908">
    <property type="component" value="Unassembled WGS sequence"/>
</dbReference>
<keyword evidence="1" id="KW-0732">Signal</keyword>